<accession>A0A1V5ZMX3</accession>
<dbReference type="AlphaFoldDB" id="A0A1V5ZMX3"/>
<comment type="caution">
    <text evidence="2">The sequence shown here is derived from an EMBL/GenBank/DDBJ whole genome shotgun (WGS) entry which is preliminary data.</text>
</comment>
<sequence>MLIVEEYIGKFDNYIQKLHTLTEGENSDDLNQQPIQLDNEQPAQTES</sequence>
<dbReference type="EMBL" id="MWDB01000020">
    <property type="protein sequence ID" value="OQB41264.1"/>
    <property type="molecule type" value="Genomic_DNA"/>
</dbReference>
<gene>
    <name evidence="2" type="ORF">BWY04_00943</name>
</gene>
<reference evidence="2" key="1">
    <citation type="submission" date="2017-02" db="EMBL/GenBank/DDBJ databases">
        <title>Delving into the versatile metabolic prowess of the omnipresent phylum Bacteroidetes.</title>
        <authorList>
            <person name="Nobu M.K."/>
            <person name="Mei R."/>
            <person name="Narihiro T."/>
            <person name="Kuroda K."/>
            <person name="Liu W.-T."/>
        </authorList>
    </citation>
    <scope>NUCLEOTIDE SEQUENCE</scope>
    <source>
        <strain evidence="2">ADurb.Bin160</strain>
    </source>
</reference>
<dbReference type="Proteomes" id="UP000485621">
    <property type="component" value="Unassembled WGS sequence"/>
</dbReference>
<feature type="compositionally biased region" description="Polar residues" evidence="1">
    <location>
        <begin position="29"/>
        <end position="47"/>
    </location>
</feature>
<protein>
    <submittedName>
        <fullName evidence="2">Uncharacterized protein</fullName>
    </submittedName>
</protein>
<evidence type="ECO:0000313" key="2">
    <source>
        <dbReference type="EMBL" id="OQB41264.1"/>
    </source>
</evidence>
<organism evidence="2">
    <name type="scientific">candidate division CPR1 bacterium ADurb.Bin160</name>
    <dbReference type="NCBI Taxonomy" id="1852826"/>
    <lineage>
        <taxon>Bacteria</taxon>
        <taxon>candidate division CPR1</taxon>
    </lineage>
</organism>
<proteinExistence type="predicted"/>
<feature type="region of interest" description="Disordered" evidence="1">
    <location>
        <begin position="25"/>
        <end position="47"/>
    </location>
</feature>
<name>A0A1V5ZMX3_9BACT</name>
<evidence type="ECO:0000256" key="1">
    <source>
        <dbReference type="SAM" id="MobiDB-lite"/>
    </source>
</evidence>